<name>A0ABV0JGM5_9CYAN</name>
<accession>A0ABV0JGM5</accession>
<keyword evidence="2" id="KW-1185">Reference proteome</keyword>
<organism evidence="1 2">
    <name type="scientific">Trichocoleus desertorum GB2-A4</name>
    <dbReference type="NCBI Taxonomy" id="2933944"/>
    <lineage>
        <taxon>Bacteria</taxon>
        <taxon>Bacillati</taxon>
        <taxon>Cyanobacteriota</taxon>
        <taxon>Cyanophyceae</taxon>
        <taxon>Leptolyngbyales</taxon>
        <taxon>Trichocoleusaceae</taxon>
        <taxon>Trichocoleus</taxon>
    </lineage>
</organism>
<sequence>MGAKAIDDTASARSLLQLFSIEERNPISELLGDRPYQSSRIRRAAYSRFGLKEAIAPARSTM</sequence>
<protein>
    <submittedName>
        <fullName evidence="1">Uncharacterized protein</fullName>
    </submittedName>
</protein>
<gene>
    <name evidence="1" type="ORF">NC998_28095</name>
</gene>
<dbReference type="RefSeq" id="WP_190443472.1">
    <property type="nucleotide sequence ID" value="NZ_JAMPKM010000053.1"/>
</dbReference>
<reference evidence="1 2" key="1">
    <citation type="submission" date="2022-04" db="EMBL/GenBank/DDBJ databases">
        <title>Positive selection, recombination, and allopatry shape intraspecific diversity of widespread and dominant cyanobacteria.</title>
        <authorList>
            <person name="Wei J."/>
            <person name="Shu W."/>
            <person name="Hu C."/>
        </authorList>
    </citation>
    <scope>NUCLEOTIDE SEQUENCE [LARGE SCALE GENOMIC DNA]</scope>
    <source>
        <strain evidence="1 2">GB2-A4</strain>
    </source>
</reference>
<proteinExistence type="predicted"/>
<dbReference type="Proteomes" id="UP001464891">
    <property type="component" value="Unassembled WGS sequence"/>
</dbReference>
<comment type="caution">
    <text evidence="1">The sequence shown here is derived from an EMBL/GenBank/DDBJ whole genome shotgun (WGS) entry which is preliminary data.</text>
</comment>
<evidence type="ECO:0000313" key="2">
    <source>
        <dbReference type="Proteomes" id="UP001464891"/>
    </source>
</evidence>
<evidence type="ECO:0000313" key="1">
    <source>
        <dbReference type="EMBL" id="MEP0820948.1"/>
    </source>
</evidence>
<dbReference type="EMBL" id="JAMPKM010000053">
    <property type="protein sequence ID" value="MEP0820948.1"/>
    <property type="molecule type" value="Genomic_DNA"/>
</dbReference>